<accession>A0AAW9K9F0</accession>
<reference evidence="1" key="1">
    <citation type="submission" date="2023-08" db="EMBL/GenBank/DDBJ databases">
        <title>Genomic characterization of piscicolin 126 produced by Carnobacterium maltaromaticum CM22 strain isolated from salmon (Salmo salar).</title>
        <authorList>
            <person name="Gonzalez-Gragera E."/>
            <person name="Garcia-Lopez J.D."/>
            <person name="Teso-Perez C."/>
            <person name="Gimenez-Hernandez I."/>
            <person name="Peralta-Sanchez J.M."/>
            <person name="Valdivia E."/>
            <person name="Montalban-Lopez M."/>
            <person name="Martin-Platero A.M."/>
            <person name="Banos A."/>
            <person name="Martinez-Bueno M."/>
        </authorList>
    </citation>
    <scope>NUCLEOTIDE SEQUENCE</scope>
    <source>
        <strain evidence="1">CM22</strain>
    </source>
</reference>
<dbReference type="Pfam" id="PF04860">
    <property type="entry name" value="Phage_portal"/>
    <property type="match status" value="1"/>
</dbReference>
<dbReference type="NCBIfam" id="TIGR01537">
    <property type="entry name" value="portal_HK97"/>
    <property type="match status" value="1"/>
</dbReference>
<evidence type="ECO:0000313" key="2">
    <source>
        <dbReference type="Proteomes" id="UP001290462"/>
    </source>
</evidence>
<dbReference type="Proteomes" id="UP001290462">
    <property type="component" value="Unassembled WGS sequence"/>
</dbReference>
<protein>
    <submittedName>
        <fullName evidence="1">Phage portal protein</fullName>
    </submittedName>
</protein>
<dbReference type="AlphaFoldDB" id="A0AAW9K9F0"/>
<gene>
    <name evidence="1" type="ORF">RAK27_19170</name>
</gene>
<dbReference type="InterPro" id="IPR006944">
    <property type="entry name" value="Phage/GTA_portal"/>
</dbReference>
<proteinExistence type="predicted"/>
<comment type="caution">
    <text evidence="1">The sequence shown here is derived from an EMBL/GenBank/DDBJ whole genome shotgun (WGS) entry which is preliminary data.</text>
</comment>
<dbReference type="EMBL" id="JAVBVO010000028">
    <property type="protein sequence ID" value="MDZ5760769.1"/>
    <property type="molecule type" value="Genomic_DNA"/>
</dbReference>
<evidence type="ECO:0000313" key="1">
    <source>
        <dbReference type="EMBL" id="MDZ5760769.1"/>
    </source>
</evidence>
<name>A0AAW9K9F0_CARML</name>
<dbReference type="InterPro" id="IPR006427">
    <property type="entry name" value="Portal_HK97"/>
</dbReference>
<sequence>MGFFDMFKKNEVAETDMVPKNEDFNQQLFKVFCQDVEANIAFKNYAIQICINKIANALTRCEFITLEKGKEVEKDNWYRLNIEPNKNESASKFWNKVVNEMVGNNDGALVIQTDSGEFLVADSYSVEKFAVYENVYTNVVVENYQFIRSFKESDVFIFKLNNSKVKSIISGIYKDYGRLLGGSIKNYNRSNSLKYIAELDTMVDQWKSEYIVDEEGNETGETKFDSVMDDLFDNRFANFLSDRDAVMPLEKGITLNDMNSSGSKSSGSGANKTTRDISAIFDDILNLCADAFNIPRGLLKGDVADIAGMTDNFIAFGMNPIVEEISDEINRKLYRKKLVLERTKLKIRTEKIKNYDIAKLATPAELLSRIGVFSANNILRLLGEEPILEEWADMHIISKNYELVEEKEDVKGGDD</sequence>
<dbReference type="RefSeq" id="WP_322809919.1">
    <property type="nucleotide sequence ID" value="NZ_JAVBVO010000028.1"/>
</dbReference>
<organism evidence="1 2">
    <name type="scientific">Carnobacterium maltaromaticum</name>
    <name type="common">Carnobacterium piscicola</name>
    <dbReference type="NCBI Taxonomy" id="2751"/>
    <lineage>
        <taxon>Bacteria</taxon>
        <taxon>Bacillati</taxon>
        <taxon>Bacillota</taxon>
        <taxon>Bacilli</taxon>
        <taxon>Lactobacillales</taxon>
        <taxon>Carnobacteriaceae</taxon>
        <taxon>Carnobacterium</taxon>
    </lineage>
</organism>